<dbReference type="PROSITE" id="PS50405">
    <property type="entry name" value="GST_CTER"/>
    <property type="match status" value="1"/>
</dbReference>
<dbReference type="PANTHER" id="PTHR44051:SF21">
    <property type="entry name" value="GLUTATHIONE S-TRANSFERASE FAMILY PROTEIN"/>
    <property type="match status" value="1"/>
</dbReference>
<keyword evidence="4" id="KW-1185">Reference proteome</keyword>
<organism evidence="3 4">
    <name type="scientific">Thermomonas fusca</name>
    <dbReference type="NCBI Taxonomy" id="215690"/>
    <lineage>
        <taxon>Bacteria</taxon>
        <taxon>Pseudomonadati</taxon>
        <taxon>Pseudomonadota</taxon>
        <taxon>Gammaproteobacteria</taxon>
        <taxon>Lysobacterales</taxon>
        <taxon>Lysobacteraceae</taxon>
        <taxon>Thermomonas</taxon>
    </lineage>
</organism>
<proteinExistence type="predicted"/>
<gene>
    <name evidence="3" type="ORF">E5S66_05970</name>
</gene>
<dbReference type="SUPFAM" id="SSF52833">
    <property type="entry name" value="Thioredoxin-like"/>
    <property type="match status" value="1"/>
</dbReference>
<reference evidence="3 4" key="1">
    <citation type="submission" date="2019-04" db="EMBL/GenBank/DDBJ databases">
        <authorList>
            <person name="Grouzdev D.S."/>
            <person name="Nazina T.N."/>
        </authorList>
    </citation>
    <scope>NUCLEOTIDE SEQUENCE [LARGE SCALE GENOMIC DNA]</scope>
    <source>
        <strain evidence="3 4">SHC 3-19</strain>
    </source>
</reference>
<dbReference type="Pfam" id="PF14497">
    <property type="entry name" value="GST_C_3"/>
    <property type="match status" value="1"/>
</dbReference>
<dbReference type="RefSeq" id="WP_138348378.1">
    <property type="nucleotide sequence ID" value="NZ_SROY01000002.1"/>
</dbReference>
<dbReference type="InterPro" id="IPR004046">
    <property type="entry name" value="GST_C"/>
</dbReference>
<dbReference type="InterPro" id="IPR010987">
    <property type="entry name" value="Glutathione-S-Trfase_C-like"/>
</dbReference>
<keyword evidence="3" id="KW-0808">Transferase</keyword>
<dbReference type="CDD" id="cd03057">
    <property type="entry name" value="GST_N_Beta"/>
    <property type="match status" value="1"/>
</dbReference>
<feature type="domain" description="GST N-terminal" evidence="1">
    <location>
        <begin position="1"/>
        <end position="81"/>
    </location>
</feature>
<dbReference type="PANTHER" id="PTHR44051">
    <property type="entry name" value="GLUTATHIONE S-TRANSFERASE-RELATED"/>
    <property type="match status" value="1"/>
</dbReference>
<dbReference type="Gene3D" id="1.20.1050.10">
    <property type="match status" value="1"/>
</dbReference>
<protein>
    <submittedName>
        <fullName evidence="3">Glutathione S-transferase family protein</fullName>
    </submittedName>
</protein>
<dbReference type="PROSITE" id="PS50404">
    <property type="entry name" value="GST_NTER"/>
    <property type="match status" value="1"/>
</dbReference>
<dbReference type="STRING" id="1123377.GCA_000423885_01835"/>
<dbReference type="Pfam" id="PF13409">
    <property type="entry name" value="GST_N_2"/>
    <property type="match status" value="1"/>
</dbReference>
<dbReference type="SFLD" id="SFLDG01150">
    <property type="entry name" value="Main.1:_Beta-like"/>
    <property type="match status" value="1"/>
</dbReference>
<evidence type="ECO:0000259" key="2">
    <source>
        <dbReference type="PROSITE" id="PS50405"/>
    </source>
</evidence>
<dbReference type="CDD" id="cd03188">
    <property type="entry name" value="GST_C_Beta"/>
    <property type="match status" value="1"/>
</dbReference>
<evidence type="ECO:0000313" key="3">
    <source>
        <dbReference type="EMBL" id="TLX22071.1"/>
    </source>
</evidence>
<feature type="domain" description="GST C-terminal" evidence="2">
    <location>
        <begin position="87"/>
        <end position="210"/>
    </location>
</feature>
<dbReference type="EMBL" id="SROY01000002">
    <property type="protein sequence ID" value="TLX22071.1"/>
    <property type="molecule type" value="Genomic_DNA"/>
</dbReference>
<comment type="caution">
    <text evidence="3">The sequence shown here is derived from an EMBL/GenBank/DDBJ whole genome shotgun (WGS) entry which is preliminary data.</text>
</comment>
<dbReference type="SFLD" id="SFLDG00358">
    <property type="entry name" value="Main_(cytGST)"/>
    <property type="match status" value="1"/>
</dbReference>
<dbReference type="AlphaFoldDB" id="A0A5R9PEY7"/>
<dbReference type="InterPro" id="IPR004045">
    <property type="entry name" value="Glutathione_S-Trfase_N"/>
</dbReference>
<dbReference type="SUPFAM" id="SSF47616">
    <property type="entry name" value="GST C-terminal domain-like"/>
    <property type="match status" value="1"/>
</dbReference>
<dbReference type="Proteomes" id="UP000308508">
    <property type="component" value="Unassembled WGS sequence"/>
</dbReference>
<dbReference type="SFLD" id="SFLDS00019">
    <property type="entry name" value="Glutathione_Transferase_(cytos"/>
    <property type="match status" value="1"/>
</dbReference>
<accession>A0A5R9PEY7</accession>
<dbReference type="GO" id="GO:0016740">
    <property type="term" value="F:transferase activity"/>
    <property type="evidence" value="ECO:0007669"/>
    <property type="project" value="UniProtKB-KW"/>
</dbReference>
<sequence>MSATLYYAPGSASFLVHWLLLELEVPHELRLVDFSSRAQKAPEYLALNPNGVVPTLVIDGRPQHEAAALALWLAETHPQAGLMPAVGDPQRLDFLQWMFDLANEVQPLLRQWWYPGEVAGEANAEAVHAHCARRLGAHWQRIGAHLQAHGPYLLGTAPCVADFYLVMLMRWSRNSPSPATDVPALAALARRMKARPSFKTLYEREGLTEWA</sequence>
<dbReference type="InterPro" id="IPR036282">
    <property type="entry name" value="Glutathione-S-Trfase_C_sf"/>
</dbReference>
<evidence type="ECO:0000313" key="4">
    <source>
        <dbReference type="Proteomes" id="UP000308508"/>
    </source>
</evidence>
<dbReference type="Gene3D" id="3.40.30.10">
    <property type="entry name" value="Glutaredoxin"/>
    <property type="match status" value="1"/>
</dbReference>
<evidence type="ECO:0000259" key="1">
    <source>
        <dbReference type="PROSITE" id="PS50404"/>
    </source>
</evidence>
<dbReference type="InterPro" id="IPR036249">
    <property type="entry name" value="Thioredoxin-like_sf"/>
</dbReference>
<name>A0A5R9PEY7_9GAMM</name>
<dbReference type="InterPro" id="IPR040079">
    <property type="entry name" value="Glutathione_S-Trfase"/>
</dbReference>